<protein>
    <submittedName>
        <fullName evidence="1">Uncharacterized protein</fullName>
    </submittedName>
</protein>
<dbReference type="EMBL" id="MU393448">
    <property type="protein sequence ID" value="KAI4867394.1"/>
    <property type="molecule type" value="Genomic_DNA"/>
</dbReference>
<gene>
    <name evidence="1" type="ORF">F4820DRAFT_211174</name>
</gene>
<proteinExistence type="predicted"/>
<evidence type="ECO:0000313" key="1">
    <source>
        <dbReference type="EMBL" id="KAI4867394.1"/>
    </source>
</evidence>
<name>A0ACB9Z7J9_9PEZI</name>
<reference evidence="1 2" key="1">
    <citation type="journal article" date="2022" name="New Phytol.">
        <title>Ecological generalism drives hyperdiversity of secondary metabolite gene clusters in xylarialean endophytes.</title>
        <authorList>
            <person name="Franco M.E.E."/>
            <person name="Wisecaver J.H."/>
            <person name="Arnold A.E."/>
            <person name="Ju Y.M."/>
            <person name="Slot J.C."/>
            <person name="Ahrendt S."/>
            <person name="Moore L.P."/>
            <person name="Eastman K.E."/>
            <person name="Scott K."/>
            <person name="Konkel Z."/>
            <person name="Mondo S.J."/>
            <person name="Kuo A."/>
            <person name="Hayes R.D."/>
            <person name="Haridas S."/>
            <person name="Andreopoulos B."/>
            <person name="Riley R."/>
            <person name="LaButti K."/>
            <person name="Pangilinan J."/>
            <person name="Lipzen A."/>
            <person name="Amirebrahimi M."/>
            <person name="Yan J."/>
            <person name="Adam C."/>
            <person name="Keymanesh K."/>
            <person name="Ng V."/>
            <person name="Louie K."/>
            <person name="Northen T."/>
            <person name="Drula E."/>
            <person name="Henrissat B."/>
            <person name="Hsieh H.M."/>
            <person name="Youens-Clark K."/>
            <person name="Lutzoni F."/>
            <person name="Miadlikowska J."/>
            <person name="Eastwood D.C."/>
            <person name="Hamelin R.C."/>
            <person name="Grigoriev I.V."/>
            <person name="U'Ren J.M."/>
        </authorList>
    </citation>
    <scope>NUCLEOTIDE SEQUENCE [LARGE SCALE GENOMIC DNA]</scope>
    <source>
        <strain evidence="1 2">CBS 119005</strain>
    </source>
</reference>
<evidence type="ECO:0000313" key="2">
    <source>
        <dbReference type="Proteomes" id="UP001497700"/>
    </source>
</evidence>
<accession>A0ACB9Z7J9</accession>
<dbReference type="Proteomes" id="UP001497700">
    <property type="component" value="Unassembled WGS sequence"/>
</dbReference>
<keyword evidence="2" id="KW-1185">Reference proteome</keyword>
<sequence>MKATVFRFAFLAAAASSVGAQDTTTTSTGSSDTGTACAAQNILDTCLATTESYVSLCATTDYMCLCDKYVAIMTCFNNCPNDSREASYQQQKDLYCMNASLYATTSGNRTVSRSITTTSSSEVTTTSEMAVKSTDVIDAASTPTATETANAESGADERLSNTGGMLAAMAGLFAALL</sequence>
<organism evidence="1 2">
    <name type="scientific">Hypoxylon rubiginosum</name>
    <dbReference type="NCBI Taxonomy" id="110542"/>
    <lineage>
        <taxon>Eukaryota</taxon>
        <taxon>Fungi</taxon>
        <taxon>Dikarya</taxon>
        <taxon>Ascomycota</taxon>
        <taxon>Pezizomycotina</taxon>
        <taxon>Sordariomycetes</taxon>
        <taxon>Xylariomycetidae</taxon>
        <taxon>Xylariales</taxon>
        <taxon>Hypoxylaceae</taxon>
        <taxon>Hypoxylon</taxon>
    </lineage>
</organism>
<comment type="caution">
    <text evidence="1">The sequence shown here is derived from an EMBL/GenBank/DDBJ whole genome shotgun (WGS) entry which is preliminary data.</text>
</comment>